<reference evidence="5 6" key="1">
    <citation type="submission" date="2018-11" db="EMBL/GenBank/DDBJ databases">
        <authorList>
            <consortium name="Pathogen Informatics"/>
        </authorList>
    </citation>
    <scope>NUCLEOTIDE SEQUENCE [LARGE SCALE GENOMIC DNA]</scope>
</reference>
<keyword evidence="3" id="KW-0032">Aminotransferase</keyword>
<comment type="similarity">
    <text evidence="2">Belongs to the class-III pyridoxal-phosphate-dependent aminotransferase family.</text>
</comment>
<dbReference type="InterPro" id="IPR015422">
    <property type="entry name" value="PyrdxlP-dep_Trfase_small"/>
</dbReference>
<evidence type="ECO:0000313" key="6">
    <source>
        <dbReference type="Proteomes" id="UP000270094"/>
    </source>
</evidence>
<sequence length="117" mass="13009">MGDPSKLFLLQKVIEVIKRDNLLEKTKDVGKFFQQELARLQSAHSSKLSQARGLGTFAAIDLPNADIRDQFVAKAVNLGLHCGGCGEKSVRFRPALIYGKKHAEITFDILEKTVKQI</sequence>
<dbReference type="Gene3D" id="3.90.1150.10">
    <property type="entry name" value="Aspartate Aminotransferase, domain 1"/>
    <property type="match status" value="1"/>
</dbReference>
<evidence type="ECO:0000256" key="3">
    <source>
        <dbReference type="ARBA" id="ARBA00022576"/>
    </source>
</evidence>
<dbReference type="PANTHER" id="PTHR43206:SF1">
    <property type="entry name" value="4-AMINOBUTYRATE AMINOTRANSFERASE, MITOCHONDRIAL"/>
    <property type="match status" value="1"/>
</dbReference>
<dbReference type="FunFam" id="3.90.1150.10:FF:000199">
    <property type="entry name" value="Predicted protein"/>
    <property type="match status" value="1"/>
</dbReference>
<dbReference type="SUPFAM" id="SSF53383">
    <property type="entry name" value="PLP-dependent transferases"/>
    <property type="match status" value="1"/>
</dbReference>
<dbReference type="PANTHER" id="PTHR43206">
    <property type="entry name" value="AMINOTRANSFERASE"/>
    <property type="match status" value="1"/>
</dbReference>
<dbReference type="GO" id="GO:0008483">
    <property type="term" value="F:transaminase activity"/>
    <property type="evidence" value="ECO:0007669"/>
    <property type="project" value="UniProtKB-KW"/>
</dbReference>
<dbReference type="GO" id="GO:0030170">
    <property type="term" value="F:pyridoxal phosphate binding"/>
    <property type="evidence" value="ECO:0007669"/>
    <property type="project" value="InterPro"/>
</dbReference>
<accession>A0A3P7ISI3</accession>
<gene>
    <name evidence="5" type="ORF">SVUK_LOCUS5811</name>
</gene>
<dbReference type="GO" id="GO:0009450">
    <property type="term" value="P:gamma-aminobutyric acid catabolic process"/>
    <property type="evidence" value="ECO:0007669"/>
    <property type="project" value="TreeGrafter"/>
</dbReference>
<proteinExistence type="inferred from homology"/>
<keyword evidence="4" id="KW-0808">Transferase</keyword>
<comment type="cofactor">
    <cofactor evidence="1">
        <name>pyridoxal 5'-phosphate</name>
        <dbReference type="ChEBI" id="CHEBI:597326"/>
    </cofactor>
</comment>
<dbReference type="AlphaFoldDB" id="A0A3P7ISI3"/>
<protein>
    <submittedName>
        <fullName evidence="5">Uncharacterized protein</fullName>
    </submittedName>
</protein>
<dbReference type="GO" id="GO:0005739">
    <property type="term" value="C:mitochondrion"/>
    <property type="evidence" value="ECO:0007669"/>
    <property type="project" value="TreeGrafter"/>
</dbReference>
<dbReference type="EMBL" id="UYYB01017697">
    <property type="protein sequence ID" value="VDM70813.1"/>
    <property type="molecule type" value="Genomic_DNA"/>
</dbReference>
<evidence type="ECO:0000256" key="2">
    <source>
        <dbReference type="ARBA" id="ARBA00008954"/>
    </source>
</evidence>
<dbReference type="Proteomes" id="UP000270094">
    <property type="component" value="Unassembled WGS sequence"/>
</dbReference>
<keyword evidence="6" id="KW-1185">Reference proteome</keyword>
<organism evidence="5 6">
    <name type="scientific">Strongylus vulgaris</name>
    <name type="common">Blood worm</name>
    <dbReference type="NCBI Taxonomy" id="40348"/>
    <lineage>
        <taxon>Eukaryota</taxon>
        <taxon>Metazoa</taxon>
        <taxon>Ecdysozoa</taxon>
        <taxon>Nematoda</taxon>
        <taxon>Chromadorea</taxon>
        <taxon>Rhabditida</taxon>
        <taxon>Rhabditina</taxon>
        <taxon>Rhabditomorpha</taxon>
        <taxon>Strongyloidea</taxon>
        <taxon>Strongylidae</taxon>
        <taxon>Strongylus</taxon>
    </lineage>
</organism>
<dbReference type="OrthoDB" id="5419315at2759"/>
<name>A0A3P7ISI3_STRVU</name>
<evidence type="ECO:0000256" key="1">
    <source>
        <dbReference type="ARBA" id="ARBA00001933"/>
    </source>
</evidence>
<dbReference type="InterPro" id="IPR005814">
    <property type="entry name" value="Aminotrans_3"/>
</dbReference>
<evidence type="ECO:0000313" key="5">
    <source>
        <dbReference type="EMBL" id="VDM70813.1"/>
    </source>
</evidence>
<dbReference type="InterPro" id="IPR015424">
    <property type="entry name" value="PyrdxlP-dep_Trfase"/>
</dbReference>
<evidence type="ECO:0000256" key="4">
    <source>
        <dbReference type="ARBA" id="ARBA00022679"/>
    </source>
</evidence>
<dbReference type="Pfam" id="PF00202">
    <property type="entry name" value="Aminotran_3"/>
    <property type="match status" value="1"/>
</dbReference>